<dbReference type="InterPro" id="IPR045828">
    <property type="entry name" value="PKD_Bacteroidetes"/>
</dbReference>
<dbReference type="RefSeq" id="WP_131608015.1">
    <property type="nucleotide sequence ID" value="NZ_SJSM01000003.1"/>
</dbReference>
<dbReference type="Pfam" id="PF18911">
    <property type="entry name" value="PKD_4"/>
    <property type="match status" value="2"/>
</dbReference>
<feature type="domain" description="PKD" evidence="1">
    <location>
        <begin position="2017"/>
        <end position="2079"/>
    </location>
</feature>
<proteinExistence type="predicted"/>
<dbReference type="InterPro" id="IPR013783">
    <property type="entry name" value="Ig-like_fold"/>
</dbReference>
<dbReference type="SUPFAM" id="SSF49299">
    <property type="entry name" value="PKD domain"/>
    <property type="match status" value="5"/>
</dbReference>
<dbReference type="OrthoDB" id="7794186at2"/>
<gene>
    <name evidence="2" type="ORF">EZ444_06995</name>
</gene>
<dbReference type="InterPro" id="IPR000601">
    <property type="entry name" value="PKD_dom"/>
</dbReference>
<dbReference type="Pfam" id="PF00801">
    <property type="entry name" value="PKD"/>
    <property type="match status" value="1"/>
</dbReference>
<sequence length="2189" mass="234220">MVKRLLLLTILISFFQITVGFSQITIGTVDPGPYTPGSSIAATFKILSTCIKPGNRFNLYLVRPDGTEVAPAIGFYDGFYTTFVNGTIPPGTPSNTGYKLRIKSTTPVLTADSGPFEIKAGTQVRAQVNSFPDLALDATGQPEVFGYCPGRDNIEFSFENTSTASSAVSGTIKNEITGANEAPLIFTGTPPDPSFMARLGHYTMVITARLNGTVGTRAYLIVNNNINNSFGTTGPNIVCLPGGFLQYSVDLSEFGIKNNFPGTTYQLKWGDGNGTPEILTICDLAAGYVQHEYKTSSCGEPVYNTGNGNQYNVFGINISAVSPFCPNAGAGLSTFVRVVTKPLNSFTSPITSCTGSSVHFNNTSFPGQTEDNTPDCTDNSIRYNWYVNDVRIKQNQTKAQHFDHTFTAPGTYTIKLESVIKGLCNAPPVTQTICIQDPPKPAFDFNNQPQTGCAPFTIQAFDKSIIDDRCNTDNTYNWIVTGPPGVVFNPTDKDPIFKFTNPGTYSVILEIRTASCGAVRTLIPQKIILADGAPTISMSPNITLCALNTLDFNTLTGPTKTLFTGTQVDQADTYTWKVTAADGTALDPVSDYSFANGTNNNSREPSIQFKRFIPYKISVIHKNTCTSVDAFQVITFASAPVPKIDPIPKVCYDASVNLTATVTGGTYTSSVWTTTGDGTFTSTNALTTTYTPGPIDRTNLPKARVTLTLNTGIIGTCQFVPVSADIDVHPNNTGTNTTQIICTAAAANLILGSSVAGSTFAWTAANADGFATGFSPSGSGDINQTITNSNATQNAVVVYTITPTANGCAGVPFTFTVTVTPKPVLSPVLDKTICEGNSVNITATSNIPTQFKWTSTASSPDVTGHTNPSALSPTSGSITIPDVLLNPTFLPQTVTYVITPYSPGGCAGTPITVVVTVDPKVTQANAGPDASLCATTPSNTYTLKGNEAKVGTGEWKLISTHLGTLPVITVPTDAQTTVTGLLVGETYRFEWGITGTGKCASTSDWMEITVTPLPVISAPVTTKTICEESPVNIVINSDIPTKFTWTSNVTGGITGNTNRTDLVTILNTITITDVLVNTGITQGTVTYTVTPYSATDCPGTPITIEVKVDPKVTIANAGTSTSICNTTTYDLKGNKPIVGTGVWSVVSASIGTPSIPSPSDFETAVSDLVAGGVYVFKWTITGPGTGECAKSEAEVTITVNMPTIPGTTATLEPLVCQNNNTGTITLSGNTGSVLGWQSSPDGLAWTDISGVNTGLTYTFNTLTITTQFRAVVQNPGCTIGYSTPTTVTVAPATTIADAGPNQILCAETSVSLKGNPVKSGETGVWTMVSGDANAIITPGVNSEAIVTKLTPNVTYIFRWTITGNSPCGPTDKDVTIRNNRAIDLNSLTSTAVVCNGQQVVINGSVPIGGEEGVYNYVWEIQVNGAPWAVIPGETGEDLTTTLSTTGTVGFRRTVSSGTCTSVSNAFPIIVQPPIAGNTIRDNQPICSGIRPMPITGDLPTGGDGNFSYQWQSSLNGTTWTDINGVISPDFQPQILTETTYYRRIVSTLECSGALKSISNTVTITVTPNAKAEFTWGSTDTDCYPYTLPIQVVPYADRNNTYTWFANNVRIPSTGANFPGYIIQNSGQSVTIKLVVTSSRGCAPDSLSHTFSTNQAVPASFDQSATEGCGPLPVIFTNTSLLIPGARFEWYSGDILFSTDVHPPTMTLQPDPTGKDSTYVIKLKAITDCGVDSISKNVFVKAKPIAVVTPDKVEVCSPYKITFINTSPGSTNTYYYDFGDGSAIEERTDKLPIDHIYNVTATTEFTFKMIAKNECDVDTMKWTIRVFPQNMTPVLGIRLEEIRGCAPHTVNFENNSIGASRFEFDFGDGNKQTTYTTGIVSHTYTTSGIFPVTMTAFNICSKMTVTKSVEVLAQPVADFEADNTLGCPGLVVKFKNKTVGGLDNKYLWDFGDGTSSAEFEPEHTYSGDQEYYTVKLLATNQLGCPIEVIKTQYIHIVPPPIAAFNVNPSTLISIPNYTFKFEDESTNTPTIWEWDFGDKVGTSQLKNPSYTYLDTGTYKVTLKVMNQQGCFTTTFKNVTIKGVPGYLFVPNSFIPGNTQPELREFRAKGSGIASWRFSVFNKWGQILWETTKLDEGRPAEAWDGTFNGQPMPQGVYYWKIDVQMVNGTEWKGMTYDKSAPKRTGPIHLIR</sequence>
<dbReference type="EMBL" id="SJSM01000003">
    <property type="protein sequence ID" value="TCC97655.1"/>
    <property type="molecule type" value="Genomic_DNA"/>
</dbReference>
<feature type="domain" description="PKD" evidence="1">
    <location>
        <begin position="377"/>
        <end position="416"/>
    </location>
</feature>
<evidence type="ECO:0000313" key="2">
    <source>
        <dbReference type="EMBL" id="TCC97655.1"/>
    </source>
</evidence>
<dbReference type="Pfam" id="PF13585">
    <property type="entry name" value="CHU_C"/>
    <property type="match status" value="1"/>
</dbReference>
<feature type="domain" description="PKD" evidence="1">
    <location>
        <begin position="1861"/>
        <end position="1910"/>
    </location>
</feature>
<dbReference type="Pfam" id="PF19406">
    <property type="entry name" value="PKD_5"/>
    <property type="match status" value="3"/>
</dbReference>
<name>A0A4R0NBT0_9SPHI</name>
<dbReference type="Gene3D" id="2.60.40.10">
    <property type="entry name" value="Immunoglobulins"/>
    <property type="match status" value="7"/>
</dbReference>
<keyword evidence="3" id="KW-1185">Reference proteome</keyword>
<dbReference type="InterPro" id="IPR035986">
    <property type="entry name" value="PKD_dom_sf"/>
</dbReference>
<organism evidence="2 3">
    <name type="scientific">Pedobacter hiemivivus</name>
    <dbReference type="NCBI Taxonomy" id="2530454"/>
    <lineage>
        <taxon>Bacteria</taxon>
        <taxon>Pseudomonadati</taxon>
        <taxon>Bacteroidota</taxon>
        <taxon>Sphingobacteriia</taxon>
        <taxon>Sphingobacteriales</taxon>
        <taxon>Sphingobacteriaceae</taxon>
        <taxon>Pedobacter</taxon>
    </lineage>
</organism>
<dbReference type="PROSITE" id="PS50093">
    <property type="entry name" value="PKD"/>
    <property type="match status" value="5"/>
</dbReference>
<evidence type="ECO:0000259" key="1">
    <source>
        <dbReference type="PROSITE" id="PS50093"/>
    </source>
</evidence>
<protein>
    <submittedName>
        <fullName evidence="2">PKD domain-containing protein</fullName>
    </submittedName>
</protein>
<accession>A0A4R0NBT0</accession>
<dbReference type="CDD" id="cd00146">
    <property type="entry name" value="PKD"/>
    <property type="match status" value="2"/>
</dbReference>
<reference evidence="2 3" key="1">
    <citation type="submission" date="2019-02" db="EMBL/GenBank/DDBJ databases">
        <title>Pedobacter sp. RP-3-8 sp. nov., isolated from Arctic soil.</title>
        <authorList>
            <person name="Dahal R.H."/>
        </authorList>
    </citation>
    <scope>NUCLEOTIDE SEQUENCE [LARGE SCALE GENOMIC DNA]</scope>
    <source>
        <strain evidence="2 3">RP-3-8</strain>
    </source>
</reference>
<comment type="caution">
    <text evidence="2">The sequence shown here is derived from an EMBL/GenBank/DDBJ whole genome shotgun (WGS) entry which is preliminary data.</text>
</comment>
<dbReference type="Proteomes" id="UP000291117">
    <property type="component" value="Unassembled WGS sequence"/>
</dbReference>
<dbReference type="InterPro" id="IPR022409">
    <property type="entry name" value="PKD/Chitinase_dom"/>
</dbReference>
<dbReference type="SMART" id="SM00089">
    <property type="entry name" value="PKD"/>
    <property type="match status" value="5"/>
</dbReference>
<feature type="domain" description="PKD" evidence="1">
    <location>
        <begin position="1914"/>
        <end position="1970"/>
    </location>
</feature>
<feature type="domain" description="PKD" evidence="1">
    <location>
        <begin position="1743"/>
        <end position="1806"/>
    </location>
</feature>
<evidence type="ECO:0000313" key="3">
    <source>
        <dbReference type="Proteomes" id="UP000291117"/>
    </source>
</evidence>